<reference evidence="2" key="1">
    <citation type="submission" date="2021-02" db="EMBL/GenBank/DDBJ databases">
        <authorList>
            <person name="Dougan E. K."/>
            <person name="Rhodes N."/>
            <person name="Thang M."/>
            <person name="Chan C."/>
        </authorList>
    </citation>
    <scope>NUCLEOTIDE SEQUENCE</scope>
</reference>
<dbReference type="Proteomes" id="UP000626109">
    <property type="component" value="Unassembled WGS sequence"/>
</dbReference>
<organism evidence="2 3">
    <name type="scientific">Polarella glacialis</name>
    <name type="common">Dinoflagellate</name>
    <dbReference type="NCBI Taxonomy" id="89957"/>
    <lineage>
        <taxon>Eukaryota</taxon>
        <taxon>Sar</taxon>
        <taxon>Alveolata</taxon>
        <taxon>Dinophyceae</taxon>
        <taxon>Suessiales</taxon>
        <taxon>Suessiaceae</taxon>
        <taxon>Polarella</taxon>
    </lineage>
</organism>
<feature type="coiled-coil region" evidence="1">
    <location>
        <begin position="23"/>
        <end position="68"/>
    </location>
</feature>
<dbReference type="EMBL" id="CAJNNW010014310">
    <property type="protein sequence ID" value="CAE8656486.1"/>
    <property type="molecule type" value="Genomic_DNA"/>
</dbReference>
<evidence type="ECO:0000256" key="1">
    <source>
        <dbReference type="SAM" id="Coils"/>
    </source>
</evidence>
<name>A0A813ITX9_POLGL</name>
<accession>A0A813ITX9</accession>
<evidence type="ECO:0000313" key="3">
    <source>
        <dbReference type="Proteomes" id="UP000626109"/>
    </source>
</evidence>
<evidence type="ECO:0000313" key="2">
    <source>
        <dbReference type="EMBL" id="CAE8656486.1"/>
    </source>
</evidence>
<feature type="non-terminal residue" evidence="2">
    <location>
        <position position="1"/>
    </location>
</feature>
<sequence>TVTLDGAADPSVLSHQHVSSTMFKEYQEILRGLHNEVEEMKRTIVENNENLREDIAELGAEIDEESYERREALDSIRYTWTAPIRRKTRKMIQEMDEIVKHQALKDADKNRQFDQAAKEVDRIKNDLLPVSAQWSKSVAKLREPTAISAVMKGRAS</sequence>
<dbReference type="AlphaFoldDB" id="A0A813ITX9"/>
<keyword evidence="1" id="KW-0175">Coiled coil</keyword>
<protein>
    <submittedName>
        <fullName evidence="2">Uncharacterized protein</fullName>
    </submittedName>
</protein>
<proteinExistence type="predicted"/>
<comment type="caution">
    <text evidence="2">The sequence shown here is derived from an EMBL/GenBank/DDBJ whole genome shotgun (WGS) entry which is preliminary data.</text>
</comment>
<gene>
    <name evidence="2" type="ORF">PGLA2088_LOCUS12200</name>
</gene>